<dbReference type="GO" id="GO:0044233">
    <property type="term" value="C:mitochondria-associated endoplasmic reticulum membrane contact site"/>
    <property type="evidence" value="ECO:0007669"/>
    <property type="project" value="InterPro"/>
</dbReference>
<dbReference type="EnsemblMetazoa" id="XM_022806429">
    <property type="protein sequence ID" value="XP_022662164"/>
    <property type="gene ID" value="LOC111250747"/>
</dbReference>
<dbReference type="SMART" id="SM00228">
    <property type="entry name" value="PDZ"/>
    <property type="match status" value="1"/>
</dbReference>
<dbReference type="InterPro" id="IPR039275">
    <property type="entry name" value="PDZD8"/>
</dbReference>
<protein>
    <recommendedName>
        <fullName evidence="2">PDZ domain-containing protein</fullName>
    </recommendedName>
</protein>
<name>A0A7M7K6C6_VARDE</name>
<evidence type="ECO:0000259" key="2">
    <source>
        <dbReference type="PROSITE" id="PS50106"/>
    </source>
</evidence>
<organism evidence="3 4">
    <name type="scientific">Varroa destructor</name>
    <name type="common">Honeybee mite</name>
    <dbReference type="NCBI Taxonomy" id="109461"/>
    <lineage>
        <taxon>Eukaryota</taxon>
        <taxon>Metazoa</taxon>
        <taxon>Ecdysozoa</taxon>
        <taxon>Arthropoda</taxon>
        <taxon>Chelicerata</taxon>
        <taxon>Arachnida</taxon>
        <taxon>Acari</taxon>
        <taxon>Parasitiformes</taxon>
        <taxon>Mesostigmata</taxon>
        <taxon>Gamasina</taxon>
        <taxon>Dermanyssoidea</taxon>
        <taxon>Varroidae</taxon>
        <taxon>Varroa</taxon>
    </lineage>
</organism>
<dbReference type="Proteomes" id="UP000594260">
    <property type="component" value="Unplaced"/>
</dbReference>
<evidence type="ECO:0000313" key="4">
    <source>
        <dbReference type="Proteomes" id="UP000594260"/>
    </source>
</evidence>
<dbReference type="OrthoDB" id="4217619at2759"/>
<proteinExistence type="predicted"/>
<feature type="domain" description="PDZ" evidence="2">
    <location>
        <begin position="314"/>
        <end position="388"/>
    </location>
</feature>
<dbReference type="Pfam" id="PF17820">
    <property type="entry name" value="PDZ_6"/>
    <property type="match status" value="1"/>
</dbReference>
<reference evidence="3" key="1">
    <citation type="submission" date="2021-01" db="UniProtKB">
        <authorList>
            <consortium name="EnsemblMetazoa"/>
        </authorList>
    </citation>
    <scope>IDENTIFICATION</scope>
</reference>
<accession>A0A7M7K6C6</accession>
<keyword evidence="4" id="KW-1185">Reference proteome</keyword>
<dbReference type="PANTHER" id="PTHR21519">
    <property type="entry name" value="PDZ DOMAIN-CONTAINING PROTEIN 8"/>
    <property type="match status" value="1"/>
</dbReference>
<dbReference type="GO" id="GO:0005739">
    <property type="term" value="C:mitochondrion"/>
    <property type="evidence" value="ECO:0007669"/>
    <property type="project" value="GOC"/>
</dbReference>
<dbReference type="InterPro" id="IPR041489">
    <property type="entry name" value="PDZ_6"/>
</dbReference>
<dbReference type="PROSITE" id="PS50106">
    <property type="entry name" value="PDZ"/>
    <property type="match status" value="1"/>
</dbReference>
<dbReference type="GO" id="GO:1990456">
    <property type="term" value="P:mitochondrion-endoplasmic reticulum membrane tethering"/>
    <property type="evidence" value="ECO:0007669"/>
    <property type="project" value="InterPro"/>
</dbReference>
<dbReference type="Gene3D" id="2.30.42.10">
    <property type="match status" value="1"/>
</dbReference>
<evidence type="ECO:0000313" key="3">
    <source>
        <dbReference type="EnsemblMetazoa" id="XP_022662164"/>
    </source>
</evidence>
<dbReference type="AlphaFoldDB" id="A0A7M7K6C6"/>
<feature type="region of interest" description="Disordered" evidence="1">
    <location>
        <begin position="605"/>
        <end position="626"/>
    </location>
</feature>
<dbReference type="InterPro" id="IPR036034">
    <property type="entry name" value="PDZ_sf"/>
</dbReference>
<evidence type="ECO:0000256" key="1">
    <source>
        <dbReference type="SAM" id="MobiDB-lite"/>
    </source>
</evidence>
<dbReference type="RefSeq" id="XP_022662164.1">
    <property type="nucleotide sequence ID" value="XM_022806429.1"/>
</dbReference>
<dbReference type="PANTHER" id="PTHR21519:SF1">
    <property type="entry name" value="PDZ DOMAIN-CONTAINING PROTEIN 8"/>
    <property type="match status" value="1"/>
</dbReference>
<sequence>MVLILPFVIALLVVSLWYLWRDLELFSDGPPRLRIKRMFGSICNWSSSPQDRSCVCGCINYAIHILQDFQAANIERNIITALKGEIRNRLAIYSWISVYLWRLELGQGVPRIVTLRKLSGDALGINASFEYAGNFQVELIANLPGIVERIGLPTQLTIKVTLERFAGCILVTFVNTNPYPHMRFSFRRMPRFVLRKTFISPENVEIQSRILSWIIDFAIIFDIRSKTLQPLYSMKDTLRPRQWHLLQIPEAVHKQGIVLNVEIIRVTRVLCRNEKIFCIATVENAPWIHMDLVDLEPACRFTISIQRSNLFPGLVSVDEDNPNIALETPGSRVVICSVIPNSDADRANILERDVIIEVNGITVMNAQHAATLLDNSGNVAVIIVERKIAFKWSRTHFRLLPRERSIRLSTLQETCEYPQSPTTTGVNFKAVIGTPGEIILNASSKRFQYIRTDERRASTEINTAFKVKLNPDRKYINFGLWSAVKPEPELLGYGSMHLYACLAHCFEAQGPTIMNVPLGHPDRMKSKMVPRPLQKHLGVPGFNSRLCHGNIELRMTVTQLKRSIFIRDSSEDVTRLSTHNNIIVPSICLCISKCSGFESRSLLREKGGTSKRRGSITSVTEKEASS</sequence>
<dbReference type="SUPFAM" id="SSF50156">
    <property type="entry name" value="PDZ domain-like"/>
    <property type="match status" value="1"/>
</dbReference>
<dbReference type="InterPro" id="IPR001478">
    <property type="entry name" value="PDZ"/>
</dbReference>
<dbReference type="GO" id="GO:0051560">
    <property type="term" value="P:mitochondrial calcium ion homeostasis"/>
    <property type="evidence" value="ECO:0007669"/>
    <property type="project" value="InterPro"/>
</dbReference>
<dbReference type="GeneID" id="111250747"/>